<proteinExistence type="predicted"/>
<evidence type="ECO:0000259" key="1">
    <source>
        <dbReference type="Pfam" id="PF25042"/>
    </source>
</evidence>
<dbReference type="AlphaFoldDB" id="A0A2G5EPW2"/>
<sequence>MGGKKAGKAATLEFYMEFLDNPKDTDLTNVQLNQIISMHGFRKLHHSKKKDLVETLSSIELLVPFRSTLKENITSAFLSPEKMIEDLISLQWNECSLQSVETVGLNQKLKDSPSVGENGGKLLKKRKRNSTNKLDALAIVASCAVADTAMITPPGSSCASHGSC</sequence>
<dbReference type="PANTHER" id="PTHR35096">
    <property type="entry name" value="BNAA08G28570D PROTEIN"/>
    <property type="match status" value="1"/>
</dbReference>
<dbReference type="Proteomes" id="UP000230069">
    <property type="component" value="Unassembled WGS sequence"/>
</dbReference>
<evidence type="ECO:0000313" key="3">
    <source>
        <dbReference type="Proteomes" id="UP000230069"/>
    </source>
</evidence>
<protein>
    <recommendedName>
        <fullName evidence="1">DUF7787 domain-containing protein</fullName>
    </recommendedName>
</protein>
<dbReference type="InParanoid" id="A0A2G5EPW2"/>
<dbReference type="PANTHER" id="PTHR35096:SF8">
    <property type="entry name" value="OS03G0308600 PROTEIN"/>
    <property type="match status" value="1"/>
</dbReference>
<name>A0A2G5EPW2_AQUCA</name>
<feature type="domain" description="DUF7787" evidence="1">
    <location>
        <begin position="8"/>
        <end position="62"/>
    </location>
</feature>
<dbReference type="OrthoDB" id="692230at2759"/>
<dbReference type="Pfam" id="PF25042">
    <property type="entry name" value="DUF7787"/>
    <property type="match status" value="1"/>
</dbReference>
<reference evidence="2 3" key="1">
    <citation type="submission" date="2017-09" db="EMBL/GenBank/DDBJ databases">
        <title>WGS assembly of Aquilegia coerulea Goldsmith.</title>
        <authorList>
            <person name="Hodges S."/>
            <person name="Kramer E."/>
            <person name="Nordborg M."/>
            <person name="Tomkins J."/>
            <person name="Borevitz J."/>
            <person name="Derieg N."/>
            <person name="Yan J."/>
            <person name="Mihaltcheva S."/>
            <person name="Hayes R.D."/>
            <person name="Rokhsar D."/>
        </authorList>
    </citation>
    <scope>NUCLEOTIDE SEQUENCE [LARGE SCALE GENOMIC DNA]</scope>
    <source>
        <strain evidence="3">cv. Goldsmith</strain>
    </source>
</reference>
<dbReference type="InterPro" id="IPR056689">
    <property type="entry name" value="DUF7787"/>
</dbReference>
<gene>
    <name evidence="2" type="ORF">AQUCO_00500002v1</name>
</gene>
<organism evidence="2 3">
    <name type="scientific">Aquilegia coerulea</name>
    <name type="common">Rocky mountain columbine</name>
    <dbReference type="NCBI Taxonomy" id="218851"/>
    <lineage>
        <taxon>Eukaryota</taxon>
        <taxon>Viridiplantae</taxon>
        <taxon>Streptophyta</taxon>
        <taxon>Embryophyta</taxon>
        <taxon>Tracheophyta</taxon>
        <taxon>Spermatophyta</taxon>
        <taxon>Magnoliopsida</taxon>
        <taxon>Ranunculales</taxon>
        <taxon>Ranunculaceae</taxon>
        <taxon>Thalictroideae</taxon>
        <taxon>Aquilegia</taxon>
    </lineage>
</organism>
<evidence type="ECO:0000313" key="2">
    <source>
        <dbReference type="EMBL" id="PIA57778.1"/>
    </source>
</evidence>
<dbReference type="EMBL" id="KZ305022">
    <property type="protein sequence ID" value="PIA57778.1"/>
    <property type="molecule type" value="Genomic_DNA"/>
</dbReference>
<keyword evidence="3" id="KW-1185">Reference proteome</keyword>
<dbReference type="STRING" id="218851.A0A2G5EPW2"/>
<accession>A0A2G5EPW2</accession>